<dbReference type="Proteomes" id="UP000276128">
    <property type="component" value="Unassembled WGS sequence"/>
</dbReference>
<feature type="domain" description="Glycosyl hydrolase family 78 alpha-rhamnosidase N-terminal" evidence="2">
    <location>
        <begin position="25"/>
        <end position="166"/>
    </location>
</feature>
<dbReference type="AlphaFoldDB" id="A0A430JKV2"/>
<dbReference type="Gene3D" id="1.50.10.10">
    <property type="match status" value="1"/>
</dbReference>
<reference evidence="3 4" key="1">
    <citation type="submission" date="2018-12" db="EMBL/GenBank/DDBJ databases">
        <title>Bacillus ochoae sp. nov., Paenibacillus whitsoniae sp. nov., Paenibacillus spiritus sp. nov. Isolated from the Mars Exploration Rover during spacecraft assembly.</title>
        <authorList>
            <person name="Seuylemezian A."/>
            <person name="Vaishampayan P."/>
        </authorList>
    </citation>
    <scope>NUCLEOTIDE SEQUENCE [LARGE SCALE GENOMIC DNA]</scope>
    <source>
        <strain evidence="3 4">MER 54</strain>
    </source>
</reference>
<dbReference type="InterPro" id="IPR049164">
    <property type="entry name" value="Glyco_hydro_78_N"/>
</dbReference>
<comment type="caution">
    <text evidence="3">The sequence shown here is derived from an EMBL/GenBank/DDBJ whole genome shotgun (WGS) entry which is preliminary data.</text>
</comment>
<evidence type="ECO:0000313" key="3">
    <source>
        <dbReference type="EMBL" id="RTE11685.1"/>
    </source>
</evidence>
<proteinExistence type="predicted"/>
<dbReference type="PANTHER" id="PTHR34987:SF6">
    <property type="entry name" value="ALPHA-L-RHAMNOSIDASE SIX-HAIRPIN GLYCOSIDASE DOMAIN-CONTAINING PROTEIN"/>
    <property type="match status" value="1"/>
</dbReference>
<protein>
    <submittedName>
        <fullName evidence="3">Sugar hydrolase</fullName>
    </submittedName>
</protein>
<dbReference type="InterPro" id="IPR035396">
    <property type="entry name" value="Bac_rhamnosid6H"/>
</dbReference>
<evidence type="ECO:0000313" key="4">
    <source>
        <dbReference type="Proteomes" id="UP000276128"/>
    </source>
</evidence>
<keyword evidence="4" id="KW-1185">Reference proteome</keyword>
<gene>
    <name evidence="3" type="ORF">EJQ19_00630</name>
</gene>
<dbReference type="Pfam" id="PF17389">
    <property type="entry name" value="Bac_rhamnosid6H"/>
    <property type="match status" value="1"/>
</dbReference>
<dbReference type="Pfam" id="PF21104">
    <property type="entry name" value="Glyco_hydro_78_N"/>
    <property type="match status" value="1"/>
</dbReference>
<dbReference type="OrthoDB" id="9815108at2"/>
<evidence type="ECO:0000259" key="1">
    <source>
        <dbReference type="Pfam" id="PF17389"/>
    </source>
</evidence>
<dbReference type="GO" id="GO:0005975">
    <property type="term" value="P:carbohydrate metabolic process"/>
    <property type="evidence" value="ECO:0007669"/>
    <property type="project" value="InterPro"/>
</dbReference>
<evidence type="ECO:0000259" key="2">
    <source>
        <dbReference type="Pfam" id="PF21104"/>
    </source>
</evidence>
<organism evidence="3 4">
    <name type="scientific">Paenibacillus whitsoniae</name>
    <dbReference type="NCBI Taxonomy" id="2496558"/>
    <lineage>
        <taxon>Bacteria</taxon>
        <taxon>Bacillati</taxon>
        <taxon>Bacillota</taxon>
        <taxon>Bacilli</taxon>
        <taxon>Bacillales</taxon>
        <taxon>Paenibacillaceae</taxon>
        <taxon>Paenibacillus</taxon>
    </lineage>
</organism>
<dbReference type="InterPro" id="IPR008928">
    <property type="entry name" value="6-hairpin_glycosidase_sf"/>
</dbReference>
<dbReference type="GO" id="GO:0016787">
    <property type="term" value="F:hydrolase activity"/>
    <property type="evidence" value="ECO:0007669"/>
    <property type="project" value="UniProtKB-KW"/>
</dbReference>
<dbReference type="SUPFAM" id="SSF48208">
    <property type="entry name" value="Six-hairpin glycosidases"/>
    <property type="match status" value="1"/>
</dbReference>
<sequence>MPNNLKLIEIAQTLTPELSTTKVYPVQLVEMVPEQDAFQGWSVKTVDTVENLLHRTFVKNDSFVLDFGDHQVGYLNLSLMPVGSPPDAPLRLKLTFGEMPCEIGESFDDYQGWLSRSWLQDEIINVDVLPAQIRLPRRYCFRYLKIEVLDTSRKYSIAFPDIHVTAVTSGDASVIKPLPACLAEDLRVMDNIAIKTLQDCMQTVFEDGPKRDRRLWIGDLRLQAQANYLTFQNADLVKRCLYLFGGMTLKNGEVSACVFEKPHPLADDTLLYDYSLFFVATLYDYFEATGDWDTLKDLWQIALDQLKLAADRLDERGIVRDDTTWWCFIDWHDDLNKQASAQAVLIYALKRGERLARKLQQDEVAAWIDVTIKLASAAAVTHLWDAEQKVFISGAERQVSWASQVWMVLAEVLDTASHAELLRSLFRNPPAIGMTTPYMYHHLIEALILSGLKDMALEQMRAYWGEMVKDGADCFWELYNPSDKRLSPYGSNLINSYCHAWSCTPTYFIRKYFLE</sequence>
<name>A0A430JKV2_9BACL</name>
<dbReference type="InterPro" id="IPR012341">
    <property type="entry name" value="6hp_glycosidase-like_sf"/>
</dbReference>
<keyword evidence="3" id="KW-0378">Hydrolase</keyword>
<dbReference type="RefSeq" id="WP_126139277.1">
    <property type="nucleotide sequence ID" value="NZ_RXHU01000004.1"/>
</dbReference>
<dbReference type="EMBL" id="RXHU01000004">
    <property type="protein sequence ID" value="RTE11685.1"/>
    <property type="molecule type" value="Genomic_DNA"/>
</dbReference>
<accession>A0A430JKV2</accession>
<feature type="domain" description="Alpha-L-rhamnosidase six-hairpin glycosidase" evidence="1">
    <location>
        <begin position="184"/>
        <end position="510"/>
    </location>
</feature>
<dbReference type="PANTHER" id="PTHR34987">
    <property type="entry name" value="C, PUTATIVE (AFU_ORTHOLOGUE AFUA_3G02880)-RELATED"/>
    <property type="match status" value="1"/>
</dbReference>